<comment type="caution">
    <text evidence="1">The sequence shown here is derived from an EMBL/GenBank/DDBJ whole genome shotgun (WGS) entry which is preliminary data.</text>
</comment>
<name>A0A8X7C5P1_9ARAC</name>
<gene>
    <name evidence="1" type="ORF">TNIN_85601</name>
</gene>
<evidence type="ECO:0000313" key="2">
    <source>
        <dbReference type="Proteomes" id="UP000886998"/>
    </source>
</evidence>
<dbReference type="AlphaFoldDB" id="A0A8X7C5P1"/>
<dbReference type="Proteomes" id="UP000886998">
    <property type="component" value="Unassembled WGS sequence"/>
</dbReference>
<reference evidence="1" key="1">
    <citation type="submission" date="2020-08" db="EMBL/GenBank/DDBJ databases">
        <title>Multicomponent nature underlies the extraordinary mechanical properties of spider dragline silk.</title>
        <authorList>
            <person name="Kono N."/>
            <person name="Nakamura H."/>
            <person name="Mori M."/>
            <person name="Yoshida Y."/>
            <person name="Ohtoshi R."/>
            <person name="Malay A.D."/>
            <person name="Moran D.A.P."/>
            <person name="Tomita M."/>
            <person name="Numata K."/>
            <person name="Arakawa K."/>
        </authorList>
    </citation>
    <scope>NUCLEOTIDE SEQUENCE</scope>
</reference>
<keyword evidence="2" id="KW-1185">Reference proteome</keyword>
<organism evidence="1 2">
    <name type="scientific">Trichonephila inaurata madagascariensis</name>
    <dbReference type="NCBI Taxonomy" id="2747483"/>
    <lineage>
        <taxon>Eukaryota</taxon>
        <taxon>Metazoa</taxon>
        <taxon>Ecdysozoa</taxon>
        <taxon>Arthropoda</taxon>
        <taxon>Chelicerata</taxon>
        <taxon>Arachnida</taxon>
        <taxon>Araneae</taxon>
        <taxon>Araneomorphae</taxon>
        <taxon>Entelegynae</taxon>
        <taxon>Araneoidea</taxon>
        <taxon>Nephilidae</taxon>
        <taxon>Trichonephila</taxon>
        <taxon>Trichonephila inaurata</taxon>
    </lineage>
</organism>
<accession>A0A8X7C5P1</accession>
<sequence>MVKKNDAKCPRVSKDCYVFGLDLKKSFPPEKFFLRSKNFIKKHIMRSIRLINITRIILKQSSNRRIYVFDRCRHGLFTTYTLYSGEVMHTIDIGVQLILRKNPSEWIVTDLGTQFRQLTSVSGIVFCSRRLTEMTVTRFHLKILLLRLRYPN</sequence>
<dbReference type="OrthoDB" id="10478462at2759"/>
<dbReference type="EMBL" id="BMAV01011953">
    <property type="protein sequence ID" value="GFY58231.1"/>
    <property type="molecule type" value="Genomic_DNA"/>
</dbReference>
<protein>
    <submittedName>
        <fullName evidence="1">Uncharacterized protein</fullName>
    </submittedName>
</protein>
<evidence type="ECO:0000313" key="1">
    <source>
        <dbReference type="EMBL" id="GFY58231.1"/>
    </source>
</evidence>
<proteinExistence type="predicted"/>